<keyword evidence="3" id="KW-0106">Calcium</keyword>
<feature type="compositionally biased region" description="Polar residues" evidence="6">
    <location>
        <begin position="1"/>
        <end position="13"/>
    </location>
</feature>
<dbReference type="EMBL" id="BNJQ01000032">
    <property type="protein sequence ID" value="GHP10988.1"/>
    <property type="molecule type" value="Genomic_DNA"/>
</dbReference>
<accession>A0A830HVJ8</accession>
<evidence type="ECO:0000256" key="3">
    <source>
        <dbReference type="ARBA" id="ARBA00022837"/>
    </source>
</evidence>
<name>A0A830HVJ8_9CHLO</name>
<dbReference type="PANTHER" id="PTHR21706:SF15">
    <property type="entry name" value="TRANSMEMBRANE PROTEIN 65"/>
    <property type="match status" value="1"/>
</dbReference>
<evidence type="ECO:0000256" key="5">
    <source>
        <dbReference type="ARBA" id="ARBA00023136"/>
    </source>
</evidence>
<dbReference type="InterPro" id="IPR011992">
    <property type="entry name" value="EF-hand-dom_pair"/>
</dbReference>
<dbReference type="AlphaFoldDB" id="A0A830HVJ8"/>
<dbReference type="PROSITE" id="PS00018">
    <property type="entry name" value="EF_HAND_1"/>
    <property type="match status" value="1"/>
</dbReference>
<keyword evidence="4 7" id="KW-1133">Transmembrane helix</keyword>
<protein>
    <recommendedName>
        <fullName evidence="8">EF-hand domain-containing protein</fullName>
    </recommendedName>
</protein>
<comment type="subcellular location">
    <subcellularLocation>
        <location evidence="1">Membrane</location>
        <topology evidence="1">Multi-pass membrane protein</topology>
    </subcellularLocation>
</comment>
<evidence type="ECO:0000256" key="7">
    <source>
        <dbReference type="SAM" id="Phobius"/>
    </source>
</evidence>
<dbReference type="SUPFAM" id="SSF47473">
    <property type="entry name" value="EF-hand"/>
    <property type="match status" value="1"/>
</dbReference>
<dbReference type="GO" id="GO:0016020">
    <property type="term" value="C:membrane"/>
    <property type="evidence" value="ECO:0007669"/>
    <property type="project" value="UniProtKB-SubCell"/>
</dbReference>
<evidence type="ECO:0000313" key="10">
    <source>
        <dbReference type="Proteomes" id="UP000660262"/>
    </source>
</evidence>
<evidence type="ECO:0000256" key="4">
    <source>
        <dbReference type="ARBA" id="ARBA00022989"/>
    </source>
</evidence>
<feature type="transmembrane region" description="Helical" evidence="7">
    <location>
        <begin position="187"/>
        <end position="207"/>
    </location>
</feature>
<evidence type="ECO:0000256" key="6">
    <source>
        <dbReference type="SAM" id="MobiDB-lite"/>
    </source>
</evidence>
<comment type="caution">
    <text evidence="9">The sequence shown here is derived from an EMBL/GenBank/DDBJ whole genome shotgun (WGS) entry which is preliminary data.</text>
</comment>
<evidence type="ECO:0000256" key="1">
    <source>
        <dbReference type="ARBA" id="ARBA00004141"/>
    </source>
</evidence>
<keyword evidence="10" id="KW-1185">Reference proteome</keyword>
<organism evidence="9 10">
    <name type="scientific">Pycnococcus provasolii</name>
    <dbReference type="NCBI Taxonomy" id="41880"/>
    <lineage>
        <taxon>Eukaryota</taxon>
        <taxon>Viridiplantae</taxon>
        <taxon>Chlorophyta</taxon>
        <taxon>Pseudoscourfieldiophyceae</taxon>
        <taxon>Pseudoscourfieldiales</taxon>
        <taxon>Pycnococcaceae</taxon>
        <taxon>Pycnococcus</taxon>
    </lineage>
</organism>
<evidence type="ECO:0000313" key="9">
    <source>
        <dbReference type="EMBL" id="GHP10988.1"/>
    </source>
</evidence>
<gene>
    <name evidence="9" type="ORF">PPROV_000971800</name>
</gene>
<evidence type="ECO:0000259" key="8">
    <source>
        <dbReference type="PROSITE" id="PS50222"/>
    </source>
</evidence>
<sequence length="314" mass="32688">MSSSTASAGQTTKQVRRPHAGPPQVHWSKPADSTSGSKDECDPEIKGPYCDIDEAVRETYETYDTDGDGVLSIQEFQAYVDAQDENANAPITWSDAMGLGLRASIRTVGLGAVDTAILLLCGDAIENMLAASMNLTTLGAVGIASIVSSVVGLAFGGYLEMVIEGRLPPLELSVQQMERPLARNADLLGACLGVVVGCLVGFLPIIAQGKFFRSESARSTLKSPKATPVSATTHTPAPRVVTTTTTTTATAATSTSGYGYASLSASVAANPSSFAVGWAAAFAGVVAFLTRLAAFVRSPRRPRTARASILNGRK</sequence>
<dbReference type="GO" id="GO:0005509">
    <property type="term" value="F:calcium ion binding"/>
    <property type="evidence" value="ECO:0007669"/>
    <property type="project" value="InterPro"/>
</dbReference>
<dbReference type="GO" id="GO:0005739">
    <property type="term" value="C:mitochondrion"/>
    <property type="evidence" value="ECO:0007669"/>
    <property type="project" value="TreeGrafter"/>
</dbReference>
<feature type="transmembrane region" description="Helical" evidence="7">
    <location>
        <begin position="275"/>
        <end position="296"/>
    </location>
</feature>
<dbReference type="Pfam" id="PF10507">
    <property type="entry name" value="TMEM65"/>
    <property type="match status" value="1"/>
</dbReference>
<evidence type="ECO:0000256" key="2">
    <source>
        <dbReference type="ARBA" id="ARBA00022692"/>
    </source>
</evidence>
<feature type="region of interest" description="Disordered" evidence="6">
    <location>
        <begin position="1"/>
        <end position="47"/>
    </location>
</feature>
<dbReference type="InterPro" id="IPR018247">
    <property type="entry name" value="EF_Hand_1_Ca_BS"/>
</dbReference>
<keyword evidence="2 7" id="KW-0812">Transmembrane</keyword>
<reference evidence="9" key="1">
    <citation type="submission" date="2020-10" db="EMBL/GenBank/DDBJ databases">
        <title>Unveiling of a novel bifunctional photoreceptor, Dualchrome1, isolated from a cosmopolitan green alga.</title>
        <authorList>
            <person name="Suzuki S."/>
            <person name="Kawachi M."/>
        </authorList>
    </citation>
    <scope>NUCLEOTIDE SEQUENCE</scope>
    <source>
        <strain evidence="9">NIES 2893</strain>
    </source>
</reference>
<proteinExistence type="predicted"/>
<dbReference type="InterPro" id="IPR019537">
    <property type="entry name" value="TMEM65"/>
</dbReference>
<keyword evidence="5 7" id="KW-0472">Membrane</keyword>
<dbReference type="Proteomes" id="UP000660262">
    <property type="component" value="Unassembled WGS sequence"/>
</dbReference>
<feature type="domain" description="EF-hand" evidence="8">
    <location>
        <begin position="51"/>
        <end position="86"/>
    </location>
</feature>
<dbReference type="PROSITE" id="PS50222">
    <property type="entry name" value="EF_HAND_2"/>
    <property type="match status" value="1"/>
</dbReference>
<dbReference type="InterPro" id="IPR002048">
    <property type="entry name" value="EF_hand_dom"/>
</dbReference>
<feature type="transmembrane region" description="Helical" evidence="7">
    <location>
        <begin position="137"/>
        <end position="159"/>
    </location>
</feature>
<dbReference type="PANTHER" id="PTHR21706">
    <property type="entry name" value="TRANSMEMBRANE PROTEIN 65"/>
    <property type="match status" value="1"/>
</dbReference>